<evidence type="ECO:0000256" key="1">
    <source>
        <dbReference type="SAM" id="Coils"/>
    </source>
</evidence>
<feature type="coiled-coil region" evidence="1">
    <location>
        <begin position="125"/>
        <end position="171"/>
    </location>
</feature>
<dbReference type="CAZy" id="GT4">
    <property type="family name" value="Glycosyltransferase Family 4"/>
</dbReference>
<dbReference type="Gene3D" id="1.25.40.10">
    <property type="entry name" value="Tetratricopeptide repeat domain"/>
    <property type="match status" value="1"/>
</dbReference>
<dbReference type="OrthoDB" id="6713581at2"/>
<feature type="domain" description="Glycosyltransferase 2-like" evidence="2">
    <location>
        <begin position="869"/>
        <end position="976"/>
    </location>
</feature>
<organism evidence="3 4">
    <name type="scientific">Caldicellulosiruptor kronotskyensis (strain DSM 18902 / VKM B-2412 / 2002)</name>
    <dbReference type="NCBI Taxonomy" id="632348"/>
    <lineage>
        <taxon>Bacteria</taxon>
        <taxon>Bacillati</taxon>
        <taxon>Bacillota</taxon>
        <taxon>Bacillota incertae sedis</taxon>
        <taxon>Caldicellulosiruptorales</taxon>
        <taxon>Caldicellulosiruptoraceae</taxon>
        <taxon>Caldicellulosiruptor</taxon>
    </lineage>
</organism>
<proteinExistence type="predicted"/>
<dbReference type="Gene3D" id="3.90.550.10">
    <property type="entry name" value="Spore Coat Polysaccharide Biosynthesis Protein SpsA, Chain A"/>
    <property type="match status" value="1"/>
</dbReference>
<dbReference type="EMBL" id="CP002330">
    <property type="protein sequence ID" value="ADQ45924.1"/>
    <property type="molecule type" value="Genomic_DNA"/>
</dbReference>
<dbReference type="InterPro" id="IPR029044">
    <property type="entry name" value="Nucleotide-diphossugar_trans"/>
</dbReference>
<dbReference type="SUPFAM" id="SSF53448">
    <property type="entry name" value="Nucleotide-diphospho-sugar transferases"/>
    <property type="match status" value="1"/>
</dbReference>
<dbReference type="PANTHER" id="PTHR22916:SF3">
    <property type="entry name" value="UDP-GLCNAC:BETAGAL BETA-1,3-N-ACETYLGLUCOSAMINYLTRANSFERASE-LIKE PROTEIN 1"/>
    <property type="match status" value="1"/>
</dbReference>
<dbReference type="AlphaFoldDB" id="E4SCJ0"/>
<keyword evidence="1" id="KW-0175">Coiled coil</keyword>
<dbReference type="GO" id="GO:0016758">
    <property type="term" value="F:hexosyltransferase activity"/>
    <property type="evidence" value="ECO:0007669"/>
    <property type="project" value="UniProtKB-ARBA"/>
</dbReference>
<evidence type="ECO:0000313" key="3">
    <source>
        <dbReference type="EMBL" id="ADQ45924.1"/>
    </source>
</evidence>
<dbReference type="InterPro" id="IPR011990">
    <property type="entry name" value="TPR-like_helical_dom_sf"/>
</dbReference>
<name>E4SCJ0_CALK2</name>
<keyword evidence="4" id="KW-1185">Reference proteome</keyword>
<evidence type="ECO:0000313" key="4">
    <source>
        <dbReference type="Proteomes" id="UP000006835"/>
    </source>
</evidence>
<gene>
    <name evidence="3" type="ordered locus">Calkro_1053</name>
</gene>
<keyword evidence="3" id="KW-0808">Transferase</keyword>
<dbReference type="Gene3D" id="3.40.50.2000">
    <property type="entry name" value="Glycogen Phosphorylase B"/>
    <property type="match status" value="1"/>
</dbReference>
<dbReference type="Pfam" id="PF00535">
    <property type="entry name" value="Glycos_transf_2"/>
    <property type="match status" value="1"/>
</dbReference>
<reference evidence="3 4" key="2">
    <citation type="journal article" date="2011" name="J. Bacteriol.">
        <title>Complete genome sequences for the anaerobic, extremely thermophilic plant biomass-degrading bacteria Caldicellulosiruptor hydrothermalis, Caldicellulosiruptor kristjanssonii, Caldicellulosiruptor kronotskyensis, Caldicellulosiruptor owensenis, and Caldicellulosiruptor lactoaceticus.</title>
        <authorList>
            <person name="Blumer-Schuette S.E."/>
            <person name="Ozdemir I."/>
            <person name="Mistry D."/>
            <person name="Lucas S."/>
            <person name="Lapidus A."/>
            <person name="Cheng J.F."/>
            <person name="Goodwin L.A."/>
            <person name="Pitluck S."/>
            <person name="Land M.L."/>
            <person name="Hauser L.J."/>
            <person name="Woyke T."/>
            <person name="Mikhailova N."/>
            <person name="Pati A."/>
            <person name="Kyrpides N.C."/>
            <person name="Ivanova N."/>
            <person name="Detter J.C."/>
            <person name="Walston-Davenport K."/>
            <person name="Han S."/>
            <person name="Adams M.W."/>
            <person name="Kelly R.M."/>
        </authorList>
    </citation>
    <scope>NUCLEOTIDE SEQUENCE [LARGE SCALE GENOMIC DNA]</scope>
    <source>
        <strain evidence="4">DSM 18902 / VKM B-2412 / 2002</strain>
    </source>
</reference>
<dbReference type="KEGG" id="ckn:Calkro_1053"/>
<dbReference type="HOGENOM" id="CLU_282527_0_0_9"/>
<dbReference type="InterPro" id="IPR001173">
    <property type="entry name" value="Glyco_trans_2-like"/>
</dbReference>
<dbReference type="SUPFAM" id="SSF53756">
    <property type="entry name" value="UDP-Glycosyltransferase/glycogen phosphorylase"/>
    <property type="match status" value="1"/>
</dbReference>
<dbReference type="SUPFAM" id="SSF48452">
    <property type="entry name" value="TPR-like"/>
    <property type="match status" value="1"/>
</dbReference>
<dbReference type="Pfam" id="PF13692">
    <property type="entry name" value="Glyco_trans_1_4"/>
    <property type="match status" value="1"/>
</dbReference>
<dbReference type="PATRIC" id="fig|632348.3.peg.1115"/>
<sequence length="1266" mass="147959">MDIIKEIKKLLFNIDREINVVNSLKDIVELIKKFSIRAEEIIKIVLTEKINAKDKVLNDLAVYCFNEGLYDYIIPFLKASYDINSQHLDTLYNLGYFLSLLGEKRLALRYLESVGERDEQILNLINEIKSSIQKIKNDVMKLIEEGKITEAEKMAEENKNALEDKDEYIIKGLIAIKKGNLDEAEKILMEGLHKHADDFSLNYYMGLLYKIKCEYKLSEYYYKKGLDKAKNDNEIGRIYKDLQYLYYDYATYLEKKGIKSDAAVYYGLSCRYAKDKDLKNKLENLYGNNKTLRNIFDVAKQAQRRRYIILSSCGWGGIYQRPHHIARSLTKFGHEVMYVTPTVKVNISDKDFTVDDLVRYTFDNKIVVDGVNIFVPISVEHNGKEIITNYIEVVQKLIDSTKIESEPVIITYMPYQVNVIKSLKGRFIHIYECVDDHTDLENAFWGTKKDSIWEQELMDLADGITTTSLALYLERAAIEKRENVFLSRNAVNEEDFLIDNIHDIPEDLRNIPEPRIVYVGAIYKWFDKELFYDIIEANPDKSFVVIGFGDEKILDKKFNNLYFLGAKKHSELRNYLRYMQIGIIPFKDDENIVISCDPIKQYEYLACGLPVITTYMPETAIDKPYTFLATTAEEFNKAIKECLYLKCEEEVIDDFLVENSWNARAALLCRIADKAIVEEERESLEKHIKEMLDNIVQKYKWPIFQAMKAAYLNLEDGKRFEEASKEVYNLKKTNYTERLYLKALIQNHNIADLMNVILNSSFVREELKQEILYLQKTNNLKGIFVIGSICINDIKTALKLIGELDDDNLKVIYHIYLKTLLEEPVTQSERSLLFSFNHDSYIYKFLKRQIRREEIKNIYFNFYNQPFISIIVPTRNSADIVEYTLKTCIEQNYDNYEIIVSDNSSPEDEDTRRIVEELNCEKIKYYRTNGNLAVIENYEFAYEKANGEYMIILGSDDGLLLHCLEILPNLIKQFDYPLSISWDVVAYGWPNVAINSIRNGLFIPYPTQKSNIKYSIYDESVLKAVLNFEMRYSVLPMFYYNSVIKRDLAERIKKKVGKIFYCPPPDVYTGIVFAYLQRKYIYVHMPMTIGGSSHRSSGVNGLAKFNNFIGNNVVRYDTLEFEIKKLYEIGVPYEKFNAPYFAGEEGSVLIAALKAKELFFANDNNFEINVNNFFKACTKYLFNDENLEEKKKILYECILRYGDESLIKWYEDNYLNNKYFVGYENYFNSPLVPMFMENGRLIIDASKFGVTNVYEAAKLYRNIVGY</sequence>
<dbReference type="PANTHER" id="PTHR22916">
    <property type="entry name" value="GLYCOSYLTRANSFERASE"/>
    <property type="match status" value="1"/>
</dbReference>
<reference key="1">
    <citation type="submission" date="2010-11" db="EMBL/GenBank/DDBJ databases">
        <title>Complete sequence of Caldicellulosiruptor kronotskyensis 2002.</title>
        <authorList>
            <consortium name="US DOE Joint Genome Institute"/>
            <person name="Lucas S."/>
            <person name="Copeland A."/>
            <person name="Lapidus A."/>
            <person name="Cheng J.-F."/>
            <person name="Bruce D."/>
            <person name="Goodwin L."/>
            <person name="Pitluck S."/>
            <person name="Davenport K."/>
            <person name="Detter J.C."/>
            <person name="Han C."/>
            <person name="Tapia R."/>
            <person name="Land M."/>
            <person name="Hauser L."/>
            <person name="Jeffries C."/>
            <person name="Kyrpides N."/>
            <person name="Ivanova N."/>
            <person name="Mikhailova N."/>
            <person name="Blumer-Schuette S.E."/>
            <person name="Kelly R.M."/>
            <person name="Woyke T."/>
        </authorList>
    </citation>
    <scope>NUCLEOTIDE SEQUENCE</scope>
    <source>
        <strain>2002</strain>
    </source>
</reference>
<protein>
    <submittedName>
        <fullName evidence="3">Glycosyl transferase family 2</fullName>
    </submittedName>
</protein>
<dbReference type="RefSeq" id="WP_013430042.1">
    <property type="nucleotide sequence ID" value="NC_014720.1"/>
</dbReference>
<dbReference type="CDD" id="cd00761">
    <property type="entry name" value="Glyco_tranf_GTA_type"/>
    <property type="match status" value="1"/>
</dbReference>
<dbReference type="CAZy" id="GT2">
    <property type="family name" value="Glycosyltransferase Family 2"/>
</dbReference>
<evidence type="ECO:0000259" key="2">
    <source>
        <dbReference type="Pfam" id="PF00535"/>
    </source>
</evidence>
<accession>E4SCJ0</accession>
<dbReference type="Proteomes" id="UP000006835">
    <property type="component" value="Chromosome"/>
</dbReference>